<comment type="caution">
    <text evidence="7">The sequence shown here is derived from an EMBL/GenBank/DDBJ whole genome shotgun (WGS) entry which is preliminary data.</text>
</comment>
<name>A0ABP1QQV8_9HEXA</name>
<feature type="repeat" description="WD" evidence="4">
    <location>
        <begin position="147"/>
        <end position="188"/>
    </location>
</feature>
<sequence>MPKHKHSSSDSDSSTDDEKKRKSASASSDKKRAKEDRKSSSSSSSSSDSEEEIGPMPAPGFSSEKAEEEAEDVSLAGQKKRRRVLPLEDVYLGNLPCAEYYEKSYMHRDVIAFVVVSKTDFIITASVDGHVKFWKKMETGIEFVKHFRSHLGNIQDVAVNAMGSLFCTISNDQSIKIYDVVNFDMINMIKLDFVPQTCEWIHSSSSSGHDGAVATLAVAPTSVPVIHIYSAHQEGSVPLKILDNIHRTHPVLVLKYNPVFETVISVDSKGMIEYWTGSQFDYEFPKNVKFDSKLDTDLFLFVKDNVNVLSLTISPNGLLFAAAGANRKIYIFKFLTGKLMRIFDESLQSITEFQQKSQFIPPMEFGRRMAVERELEKTQDSLKYISLIFDETSNFLLYPTVVGVKVVNLVTNKLIQLIGKPENLRILNLALFQGKPRKLTQAAPTAELEAAENPTIDSVQSDPTLFCTAFKKNRFFMFTRRDADDQSSVKELDRDVFNEKPSKEDIIAATDATVGQKIYDTAVMHTTKGDIQVKLFGKECPKTVENFCVHAKNGYYNGHIFHRVIKGFMIQTGDPTGIGTGGESIWGGEFEDEFNPSLKHDRPYTVSMANAGPNTNGSQFFITVIPTPWLDNKHTVFGRIIRGMETVQNISMVKTNQKTDKPYDDVSVINISLK</sequence>
<dbReference type="PANTHER" id="PTHR45625">
    <property type="entry name" value="PEPTIDYL-PROLYL CIS-TRANS ISOMERASE-RELATED"/>
    <property type="match status" value="1"/>
</dbReference>
<dbReference type="InterPro" id="IPR036322">
    <property type="entry name" value="WD40_repeat_dom_sf"/>
</dbReference>
<dbReference type="Pfam" id="PF00160">
    <property type="entry name" value="Pro_isomerase"/>
    <property type="match status" value="1"/>
</dbReference>
<gene>
    <name evidence="7" type="ORF">ODALV1_LOCUS12960</name>
</gene>
<evidence type="ECO:0000256" key="5">
    <source>
        <dbReference type="SAM" id="MobiDB-lite"/>
    </source>
</evidence>
<dbReference type="InterPro" id="IPR001680">
    <property type="entry name" value="WD40_rpt"/>
</dbReference>
<dbReference type="EC" id="5.2.1.8" evidence="1"/>
<evidence type="ECO:0000313" key="7">
    <source>
        <dbReference type="EMBL" id="CAL8108383.1"/>
    </source>
</evidence>
<dbReference type="Proteomes" id="UP001642540">
    <property type="component" value="Unassembled WGS sequence"/>
</dbReference>
<evidence type="ECO:0000259" key="6">
    <source>
        <dbReference type="PROSITE" id="PS50072"/>
    </source>
</evidence>
<dbReference type="InterPro" id="IPR029000">
    <property type="entry name" value="Cyclophilin-like_dom_sf"/>
</dbReference>
<feature type="domain" description="PPIase cyclophilin-type" evidence="6">
    <location>
        <begin position="518"/>
        <end position="673"/>
    </location>
</feature>
<evidence type="ECO:0000256" key="4">
    <source>
        <dbReference type="PROSITE-ProRule" id="PRU00221"/>
    </source>
</evidence>
<dbReference type="SMART" id="SM00320">
    <property type="entry name" value="WD40"/>
    <property type="match status" value="4"/>
</dbReference>
<accession>A0ABP1QQV8</accession>
<evidence type="ECO:0000256" key="3">
    <source>
        <dbReference type="ARBA" id="ARBA00023235"/>
    </source>
</evidence>
<reference evidence="7 8" key="1">
    <citation type="submission" date="2024-08" db="EMBL/GenBank/DDBJ databases">
        <authorList>
            <person name="Cucini C."/>
            <person name="Frati F."/>
        </authorList>
    </citation>
    <scope>NUCLEOTIDE SEQUENCE [LARGE SCALE GENOMIC DNA]</scope>
</reference>
<dbReference type="InterPro" id="IPR015943">
    <property type="entry name" value="WD40/YVTN_repeat-like_dom_sf"/>
</dbReference>
<dbReference type="SUPFAM" id="SSF50978">
    <property type="entry name" value="WD40 repeat-like"/>
    <property type="match status" value="1"/>
</dbReference>
<evidence type="ECO:0000256" key="1">
    <source>
        <dbReference type="ARBA" id="ARBA00013194"/>
    </source>
</evidence>
<dbReference type="CDD" id="cd01927">
    <property type="entry name" value="cyclophilin_WD40"/>
    <property type="match status" value="1"/>
</dbReference>
<proteinExistence type="predicted"/>
<keyword evidence="4" id="KW-0853">WD repeat</keyword>
<keyword evidence="3" id="KW-0413">Isomerase</keyword>
<organism evidence="7 8">
    <name type="scientific">Orchesella dallaii</name>
    <dbReference type="NCBI Taxonomy" id="48710"/>
    <lineage>
        <taxon>Eukaryota</taxon>
        <taxon>Metazoa</taxon>
        <taxon>Ecdysozoa</taxon>
        <taxon>Arthropoda</taxon>
        <taxon>Hexapoda</taxon>
        <taxon>Collembola</taxon>
        <taxon>Entomobryomorpha</taxon>
        <taxon>Entomobryoidea</taxon>
        <taxon>Orchesellidae</taxon>
        <taxon>Orchesellinae</taxon>
        <taxon>Orchesella</taxon>
    </lineage>
</organism>
<keyword evidence="8" id="KW-1185">Reference proteome</keyword>
<dbReference type="SUPFAM" id="SSF69322">
    <property type="entry name" value="Tricorn protease domain 2"/>
    <property type="match status" value="1"/>
</dbReference>
<dbReference type="Gene3D" id="2.40.100.10">
    <property type="entry name" value="Cyclophilin-like"/>
    <property type="match status" value="1"/>
</dbReference>
<dbReference type="SUPFAM" id="SSF50891">
    <property type="entry name" value="Cyclophilin-like"/>
    <property type="match status" value="1"/>
</dbReference>
<dbReference type="Pfam" id="PF00400">
    <property type="entry name" value="WD40"/>
    <property type="match status" value="1"/>
</dbReference>
<dbReference type="EMBL" id="CAXLJM020000040">
    <property type="protein sequence ID" value="CAL8108383.1"/>
    <property type="molecule type" value="Genomic_DNA"/>
</dbReference>
<dbReference type="PANTHER" id="PTHR45625:SF4">
    <property type="entry name" value="PEPTIDYLPROLYL ISOMERASE DOMAIN AND WD REPEAT-CONTAINING PROTEIN 1"/>
    <property type="match status" value="1"/>
</dbReference>
<dbReference type="PROSITE" id="PS50072">
    <property type="entry name" value="CSA_PPIASE_2"/>
    <property type="match status" value="1"/>
</dbReference>
<dbReference type="Gene3D" id="2.130.10.10">
    <property type="entry name" value="YVTN repeat-like/Quinoprotein amine dehydrogenase"/>
    <property type="match status" value="2"/>
</dbReference>
<protein>
    <recommendedName>
        <fullName evidence="1">peptidylprolyl isomerase</fullName>
        <ecNumber evidence="1">5.2.1.8</ecNumber>
    </recommendedName>
</protein>
<feature type="region of interest" description="Disordered" evidence="5">
    <location>
        <begin position="1"/>
        <end position="77"/>
    </location>
</feature>
<dbReference type="InterPro" id="IPR044666">
    <property type="entry name" value="Cyclophilin_A-like"/>
</dbReference>
<dbReference type="InterPro" id="IPR002130">
    <property type="entry name" value="Cyclophilin-type_PPIase_dom"/>
</dbReference>
<evidence type="ECO:0000313" key="8">
    <source>
        <dbReference type="Proteomes" id="UP001642540"/>
    </source>
</evidence>
<dbReference type="PROSITE" id="PS50082">
    <property type="entry name" value="WD_REPEATS_2"/>
    <property type="match status" value="1"/>
</dbReference>
<dbReference type="PRINTS" id="PR00153">
    <property type="entry name" value="CSAPPISMRASE"/>
</dbReference>
<evidence type="ECO:0000256" key="2">
    <source>
        <dbReference type="ARBA" id="ARBA00023110"/>
    </source>
</evidence>
<keyword evidence="2" id="KW-0697">Rotamase</keyword>
<feature type="compositionally biased region" description="Basic and acidic residues" evidence="5">
    <location>
        <begin position="28"/>
        <end position="39"/>
    </location>
</feature>